<sequence>GDYFHLNILYRKNGEVRNHSTSFDVKFSQHDEPQWDMMDTSCTADSCLRIFGPNVYPPVDQSAAPEVGRSNLPPIEYKNLDTFMDERSAAVQDLIQEFLETFADCFHVLYVNSERDIATMWDVIWATNINYTPISETTPSTLNQRLVSVRGSMLINHADHSWIHGARAAGSCRAYVYVSKDPPPWETAPPATEDMLVDEWKRGLQCVVVRISKLDAIGEFYWQELLVSKRDSCPLYRGMNTFDPLHAHWYRKVLAKERGTKVASVIRRKTGNVNCRAEPRIAINANMCMHNTPDIVERSRNIELSQAVQVYQLIMRWSSTPSKRERTSQSPDLGWDTPNYISPTVLDQHCTLKLDEIFLFLLTWAFVSVLGSQIKVGHSSLEPRQDKKGGGSKKGGGDWKSSYEEWKVSKQAKEYAITDSKDRLANGTHTTLYGKCLSGFIAYEKGDYVKKRVRQRSYAYWGNTLAPETRLWRDGAYKWGYNCAESQDFTSEACNVDNCLEWQQEEIVAKNGEEYCWKAQFFFQLFWDGQCQDIQP</sequence>
<keyword evidence="3" id="KW-1185">Reference proteome</keyword>
<name>A0A4P9WMH0_9FUNG</name>
<feature type="region of interest" description="Disordered" evidence="1">
    <location>
        <begin position="380"/>
        <end position="400"/>
    </location>
</feature>
<evidence type="ECO:0000313" key="2">
    <source>
        <dbReference type="EMBL" id="RKO94269.1"/>
    </source>
</evidence>
<protein>
    <submittedName>
        <fullName evidence="2">Uncharacterized protein</fullName>
    </submittedName>
</protein>
<proteinExistence type="predicted"/>
<dbReference type="Proteomes" id="UP000269721">
    <property type="component" value="Unassembled WGS sequence"/>
</dbReference>
<reference evidence="3" key="1">
    <citation type="journal article" date="2018" name="Nat. Microbiol.">
        <title>Leveraging single-cell genomics to expand the fungal tree of life.</title>
        <authorList>
            <person name="Ahrendt S.R."/>
            <person name="Quandt C.A."/>
            <person name="Ciobanu D."/>
            <person name="Clum A."/>
            <person name="Salamov A."/>
            <person name="Andreopoulos B."/>
            <person name="Cheng J.F."/>
            <person name="Woyke T."/>
            <person name="Pelin A."/>
            <person name="Henrissat B."/>
            <person name="Reynolds N.K."/>
            <person name="Benny G.L."/>
            <person name="Smith M.E."/>
            <person name="James T.Y."/>
            <person name="Grigoriev I.V."/>
        </authorList>
    </citation>
    <scope>NUCLEOTIDE SEQUENCE [LARGE SCALE GENOMIC DNA]</scope>
</reference>
<dbReference type="EMBL" id="KZ993952">
    <property type="protein sequence ID" value="RKO94269.1"/>
    <property type="molecule type" value="Genomic_DNA"/>
</dbReference>
<feature type="non-terminal residue" evidence="2">
    <location>
        <position position="1"/>
    </location>
</feature>
<evidence type="ECO:0000256" key="1">
    <source>
        <dbReference type="SAM" id="MobiDB-lite"/>
    </source>
</evidence>
<accession>A0A4P9WMH0</accession>
<organism evidence="2 3">
    <name type="scientific">Blyttiomyces helicus</name>
    <dbReference type="NCBI Taxonomy" id="388810"/>
    <lineage>
        <taxon>Eukaryota</taxon>
        <taxon>Fungi</taxon>
        <taxon>Fungi incertae sedis</taxon>
        <taxon>Chytridiomycota</taxon>
        <taxon>Chytridiomycota incertae sedis</taxon>
        <taxon>Chytridiomycetes</taxon>
        <taxon>Chytridiomycetes incertae sedis</taxon>
        <taxon>Blyttiomyces</taxon>
    </lineage>
</organism>
<feature type="compositionally biased region" description="Basic and acidic residues" evidence="1">
    <location>
        <begin position="381"/>
        <end position="400"/>
    </location>
</feature>
<dbReference type="AlphaFoldDB" id="A0A4P9WMH0"/>
<gene>
    <name evidence="2" type="ORF">BDK51DRAFT_33361</name>
</gene>
<evidence type="ECO:0000313" key="3">
    <source>
        <dbReference type="Proteomes" id="UP000269721"/>
    </source>
</evidence>